<dbReference type="InterPro" id="IPR017517">
    <property type="entry name" value="Maleyloyr_isom"/>
</dbReference>
<sequence>MTEQSAPQGTRWTVLEQAHDALRTVVAAVPADGWDRPTPCTQWTVAQVLQHAVGDQQGYAATITGEGWPTENPFEPSGHLALDPVALVESATRAAADAWSTVPADGPDVTTPLPVGPLAPAVGVAACALDAAVHAWDIAVATAQPSPLTPGLAAALHEAAVQFVEPLRAFAYAPVLPSADGDGPAEALLRYLGRSPAWPA</sequence>
<dbReference type="AlphaFoldDB" id="A0A510UZK8"/>
<gene>
    <name evidence="2" type="ORF">CXY01_06340</name>
</gene>
<accession>A0A510UZK8</accession>
<dbReference type="NCBIfam" id="TIGR03086">
    <property type="entry name" value="TIGR03086 family metal-binding protein"/>
    <property type="match status" value="1"/>
</dbReference>
<evidence type="ECO:0000313" key="2">
    <source>
        <dbReference type="EMBL" id="GEK20114.1"/>
    </source>
</evidence>
<dbReference type="NCBIfam" id="TIGR03083">
    <property type="entry name" value="maleylpyruvate isomerase family mycothiol-dependent enzyme"/>
    <property type="match status" value="1"/>
</dbReference>
<evidence type="ECO:0000313" key="3">
    <source>
        <dbReference type="Proteomes" id="UP000321118"/>
    </source>
</evidence>
<dbReference type="GO" id="GO:0046872">
    <property type="term" value="F:metal ion binding"/>
    <property type="evidence" value="ECO:0007669"/>
    <property type="project" value="InterPro"/>
</dbReference>
<protein>
    <recommendedName>
        <fullName evidence="1">Mycothiol-dependent maleylpyruvate isomerase metal-binding domain-containing protein</fullName>
    </recommendedName>
</protein>
<keyword evidence="3" id="KW-1185">Reference proteome</keyword>
<dbReference type="EMBL" id="BJUB01000002">
    <property type="protein sequence ID" value="GEK20114.1"/>
    <property type="molecule type" value="Genomic_DNA"/>
</dbReference>
<dbReference type="Gene3D" id="1.20.120.450">
    <property type="entry name" value="dinb family like domain"/>
    <property type="match status" value="1"/>
</dbReference>
<dbReference type="RefSeq" id="WP_146925628.1">
    <property type="nucleotide sequence ID" value="NZ_BJUB01000002.1"/>
</dbReference>
<name>A0A510UZK8_9CELL</name>
<dbReference type="InterPro" id="IPR017520">
    <property type="entry name" value="CHP03086"/>
</dbReference>
<comment type="caution">
    <text evidence="2">The sequence shown here is derived from an EMBL/GenBank/DDBJ whole genome shotgun (WGS) entry which is preliminary data.</text>
</comment>
<dbReference type="InterPro" id="IPR034660">
    <property type="entry name" value="DinB/YfiT-like"/>
</dbReference>
<dbReference type="InterPro" id="IPR024344">
    <property type="entry name" value="MDMPI_metal-binding"/>
</dbReference>
<feature type="domain" description="Mycothiol-dependent maleylpyruvate isomerase metal-binding" evidence="1">
    <location>
        <begin position="15"/>
        <end position="139"/>
    </location>
</feature>
<evidence type="ECO:0000259" key="1">
    <source>
        <dbReference type="Pfam" id="PF11716"/>
    </source>
</evidence>
<organism evidence="2 3">
    <name type="scientific">Cellulomonas xylanilytica</name>
    <dbReference type="NCBI Taxonomy" id="233583"/>
    <lineage>
        <taxon>Bacteria</taxon>
        <taxon>Bacillati</taxon>
        <taxon>Actinomycetota</taxon>
        <taxon>Actinomycetes</taxon>
        <taxon>Micrococcales</taxon>
        <taxon>Cellulomonadaceae</taxon>
        <taxon>Cellulomonas</taxon>
    </lineage>
</organism>
<dbReference type="OrthoDB" id="5185819at2"/>
<dbReference type="Pfam" id="PF11716">
    <property type="entry name" value="MDMPI_N"/>
    <property type="match status" value="1"/>
</dbReference>
<dbReference type="SUPFAM" id="SSF109854">
    <property type="entry name" value="DinB/YfiT-like putative metalloenzymes"/>
    <property type="match status" value="1"/>
</dbReference>
<reference evidence="2 3" key="1">
    <citation type="submission" date="2019-07" db="EMBL/GenBank/DDBJ databases">
        <title>Whole genome shotgun sequence of Cellulomonas xylanilytica NBRC 101102.</title>
        <authorList>
            <person name="Hosoyama A."/>
            <person name="Uohara A."/>
            <person name="Ohji S."/>
            <person name="Ichikawa N."/>
        </authorList>
    </citation>
    <scope>NUCLEOTIDE SEQUENCE [LARGE SCALE GENOMIC DNA]</scope>
    <source>
        <strain evidence="2 3">NBRC 101102</strain>
    </source>
</reference>
<proteinExistence type="predicted"/>
<dbReference type="Proteomes" id="UP000321118">
    <property type="component" value="Unassembled WGS sequence"/>
</dbReference>